<evidence type="ECO:0000313" key="2">
    <source>
        <dbReference type="Proteomes" id="UP000054783"/>
    </source>
</evidence>
<accession>A0A0V0Z1V3</accession>
<protein>
    <submittedName>
        <fullName evidence="1">Uncharacterized protein</fullName>
    </submittedName>
</protein>
<evidence type="ECO:0000313" key="1">
    <source>
        <dbReference type="EMBL" id="KRY06530.1"/>
    </source>
</evidence>
<comment type="caution">
    <text evidence="1">The sequence shown here is derived from an EMBL/GenBank/DDBJ whole genome shotgun (WGS) entry which is preliminary data.</text>
</comment>
<reference evidence="1 2" key="1">
    <citation type="submission" date="2015-01" db="EMBL/GenBank/DDBJ databases">
        <title>Evolution of Trichinella species and genotypes.</title>
        <authorList>
            <person name="Korhonen P.K."/>
            <person name="Edoardo P."/>
            <person name="Giuseppe L.R."/>
            <person name="Gasser R.B."/>
        </authorList>
    </citation>
    <scope>NUCLEOTIDE SEQUENCE [LARGE SCALE GENOMIC DNA]</scope>
    <source>
        <strain evidence="1">ISS2496</strain>
    </source>
</reference>
<dbReference type="AlphaFoldDB" id="A0A0V0Z1V3"/>
<sequence length="91" mass="10249">MSYLSRSGMQFTLACHIVYLVKCMLAASQDRNALSGTWLTADGIWEEFPCTYPSCALTKIGNYADLGLSDLCYFRGNMTELSTDLRQLLYE</sequence>
<dbReference type="OrthoDB" id="5921178at2759"/>
<dbReference type="Proteomes" id="UP000054783">
    <property type="component" value="Unassembled WGS sequence"/>
</dbReference>
<proteinExistence type="predicted"/>
<organism evidence="1 2">
    <name type="scientific">Trichinella patagoniensis</name>
    <dbReference type="NCBI Taxonomy" id="990121"/>
    <lineage>
        <taxon>Eukaryota</taxon>
        <taxon>Metazoa</taxon>
        <taxon>Ecdysozoa</taxon>
        <taxon>Nematoda</taxon>
        <taxon>Enoplea</taxon>
        <taxon>Dorylaimia</taxon>
        <taxon>Trichinellida</taxon>
        <taxon>Trichinellidae</taxon>
        <taxon>Trichinella</taxon>
    </lineage>
</organism>
<name>A0A0V0Z1V3_9BILA</name>
<keyword evidence="2" id="KW-1185">Reference proteome</keyword>
<dbReference type="EMBL" id="JYDQ01000756">
    <property type="protein sequence ID" value="KRY06530.1"/>
    <property type="molecule type" value="Genomic_DNA"/>
</dbReference>
<gene>
    <name evidence="1" type="ORF">T12_11121</name>
</gene>